<proteinExistence type="inferred from homology"/>
<dbReference type="GO" id="GO:0046872">
    <property type="term" value="F:metal ion binding"/>
    <property type="evidence" value="ECO:0007669"/>
    <property type="project" value="UniProtKB-KW"/>
</dbReference>
<protein>
    <recommendedName>
        <fullName evidence="5">CENP-V/GFA domain-containing protein</fullName>
    </recommendedName>
</protein>
<feature type="domain" description="CENP-V/GFA" evidence="5">
    <location>
        <begin position="20"/>
        <end position="146"/>
    </location>
</feature>
<accession>A0A074VZX9</accession>
<dbReference type="RefSeq" id="XP_040883403.1">
    <property type="nucleotide sequence ID" value="XM_041019897.1"/>
</dbReference>
<dbReference type="AlphaFoldDB" id="A0A074VZX9"/>
<evidence type="ECO:0000313" key="7">
    <source>
        <dbReference type="Proteomes" id="UP000030672"/>
    </source>
</evidence>
<keyword evidence="4" id="KW-0456">Lyase</keyword>
<organism evidence="6 7">
    <name type="scientific">Aureobasidium melanogenum (strain CBS 110374)</name>
    <name type="common">Aureobasidium pullulans var. melanogenum</name>
    <dbReference type="NCBI Taxonomy" id="1043003"/>
    <lineage>
        <taxon>Eukaryota</taxon>
        <taxon>Fungi</taxon>
        <taxon>Dikarya</taxon>
        <taxon>Ascomycota</taxon>
        <taxon>Pezizomycotina</taxon>
        <taxon>Dothideomycetes</taxon>
        <taxon>Dothideomycetidae</taxon>
        <taxon>Dothideales</taxon>
        <taxon>Saccotheciaceae</taxon>
        <taxon>Aureobasidium</taxon>
    </lineage>
</organism>
<dbReference type="PANTHER" id="PTHR33337">
    <property type="entry name" value="GFA DOMAIN-CONTAINING PROTEIN"/>
    <property type="match status" value="1"/>
</dbReference>
<dbReference type="SUPFAM" id="SSF51316">
    <property type="entry name" value="Mss4-like"/>
    <property type="match status" value="1"/>
</dbReference>
<evidence type="ECO:0000256" key="4">
    <source>
        <dbReference type="ARBA" id="ARBA00023239"/>
    </source>
</evidence>
<dbReference type="HOGENOM" id="CLU_055491_3_3_1"/>
<evidence type="ECO:0000313" key="6">
    <source>
        <dbReference type="EMBL" id="KEQ66380.1"/>
    </source>
</evidence>
<keyword evidence="3" id="KW-0862">Zinc</keyword>
<dbReference type="Gene3D" id="3.90.1590.10">
    <property type="entry name" value="glutathione-dependent formaldehyde- activating enzyme (gfa)"/>
    <property type="match status" value="1"/>
</dbReference>
<name>A0A074VZX9_AURM1</name>
<dbReference type="STRING" id="1043003.A0A074VZX9"/>
<keyword evidence="7" id="KW-1185">Reference proteome</keyword>
<dbReference type="Pfam" id="PF04828">
    <property type="entry name" value="GFA"/>
    <property type="match status" value="1"/>
</dbReference>
<evidence type="ECO:0000259" key="5">
    <source>
        <dbReference type="PROSITE" id="PS51891"/>
    </source>
</evidence>
<dbReference type="GO" id="GO:0016846">
    <property type="term" value="F:carbon-sulfur lyase activity"/>
    <property type="evidence" value="ECO:0007669"/>
    <property type="project" value="InterPro"/>
</dbReference>
<dbReference type="InterPro" id="IPR006913">
    <property type="entry name" value="CENP-V/GFA"/>
</dbReference>
<dbReference type="EMBL" id="KL584825">
    <property type="protein sequence ID" value="KEQ66380.1"/>
    <property type="molecule type" value="Genomic_DNA"/>
</dbReference>
<gene>
    <name evidence="6" type="ORF">M437DRAFT_38784</name>
</gene>
<dbReference type="PANTHER" id="PTHR33337:SF43">
    <property type="entry name" value="CENP-V_GFA DOMAIN-CONTAINING PROTEIN"/>
    <property type="match status" value="1"/>
</dbReference>
<dbReference type="PROSITE" id="PS51891">
    <property type="entry name" value="CENP_V_GFA"/>
    <property type="match status" value="1"/>
</dbReference>
<dbReference type="GeneID" id="63913270"/>
<evidence type="ECO:0000256" key="2">
    <source>
        <dbReference type="ARBA" id="ARBA00022723"/>
    </source>
</evidence>
<dbReference type="InterPro" id="IPR011057">
    <property type="entry name" value="Mss4-like_sf"/>
</dbReference>
<evidence type="ECO:0000256" key="1">
    <source>
        <dbReference type="ARBA" id="ARBA00005495"/>
    </source>
</evidence>
<sequence>MSHLTGDPKQHDLSSFKDSITGSCLCGSITVTINDNLFTKPRGHLCHCENCRKASGSIAATNLTIEEEKVDVEDRDGTLMLYEDRATSSGNPIYRWFCAVDGNPIFSKVDSMPGQVTVSMGMMPVIPTPEMEGFAAHKHTWFKSPDCVKSYKHLRTGEFMDE</sequence>
<comment type="similarity">
    <text evidence="1">Belongs to the Gfa family.</text>
</comment>
<keyword evidence="2" id="KW-0479">Metal-binding</keyword>
<reference evidence="6 7" key="1">
    <citation type="journal article" date="2014" name="BMC Genomics">
        <title>Genome sequencing of four Aureobasidium pullulans varieties: biotechnological potential, stress tolerance, and description of new species.</title>
        <authorList>
            <person name="Gostin Ar C."/>
            <person name="Ohm R.A."/>
            <person name="Kogej T."/>
            <person name="Sonjak S."/>
            <person name="Turk M."/>
            <person name="Zajc J."/>
            <person name="Zalar P."/>
            <person name="Grube M."/>
            <person name="Sun H."/>
            <person name="Han J."/>
            <person name="Sharma A."/>
            <person name="Chiniquy J."/>
            <person name="Ngan C.Y."/>
            <person name="Lipzen A."/>
            <person name="Barry K."/>
            <person name="Grigoriev I.V."/>
            <person name="Gunde-Cimerman N."/>
        </authorList>
    </citation>
    <scope>NUCLEOTIDE SEQUENCE [LARGE SCALE GENOMIC DNA]</scope>
    <source>
        <strain evidence="6 7">CBS 110374</strain>
    </source>
</reference>
<dbReference type="Proteomes" id="UP000030672">
    <property type="component" value="Unassembled WGS sequence"/>
</dbReference>
<evidence type="ECO:0000256" key="3">
    <source>
        <dbReference type="ARBA" id="ARBA00022833"/>
    </source>
</evidence>